<name>A0A370L9D8_9HYPH</name>
<proteinExistence type="predicted"/>
<dbReference type="InterPro" id="IPR001789">
    <property type="entry name" value="Sig_transdc_resp-reg_receiver"/>
</dbReference>
<comment type="caution">
    <text evidence="4">The sequence shown here is derived from an EMBL/GenBank/DDBJ whole genome shotgun (WGS) entry which is preliminary data.</text>
</comment>
<evidence type="ECO:0000256" key="1">
    <source>
        <dbReference type="ARBA" id="ARBA00022553"/>
    </source>
</evidence>
<dbReference type="Proteomes" id="UP000255207">
    <property type="component" value="Unassembled WGS sequence"/>
</dbReference>
<dbReference type="PANTHER" id="PTHR44591">
    <property type="entry name" value="STRESS RESPONSE REGULATOR PROTEIN 1"/>
    <property type="match status" value="1"/>
</dbReference>
<dbReference type="InterPro" id="IPR050595">
    <property type="entry name" value="Bact_response_regulator"/>
</dbReference>
<evidence type="ECO:0000259" key="3">
    <source>
        <dbReference type="PROSITE" id="PS50110"/>
    </source>
</evidence>
<dbReference type="GO" id="GO:0000160">
    <property type="term" value="P:phosphorelay signal transduction system"/>
    <property type="evidence" value="ECO:0007669"/>
    <property type="project" value="InterPro"/>
</dbReference>
<dbReference type="SMART" id="SM00448">
    <property type="entry name" value="REC"/>
    <property type="match status" value="1"/>
</dbReference>
<sequence length="122" mass="12987">MPGNALIAVVDDDASARDALVDLVRAMGFGAAGFRSAPDFLGSKLLPQSDCVIVDMRMPGMGGIELYAHLCASGIAIPTVLVTAYPDEATRKHAREIGIGFYLSKPCDPDELLHCLAQLRSR</sequence>
<evidence type="ECO:0000313" key="4">
    <source>
        <dbReference type="EMBL" id="RDJ26993.1"/>
    </source>
</evidence>
<dbReference type="AlphaFoldDB" id="A0A370L9D8"/>
<feature type="domain" description="Response regulatory" evidence="3">
    <location>
        <begin position="6"/>
        <end position="120"/>
    </location>
</feature>
<feature type="modified residue" description="4-aspartylphosphate" evidence="2">
    <location>
        <position position="55"/>
    </location>
</feature>
<dbReference type="PROSITE" id="PS50110">
    <property type="entry name" value="RESPONSE_REGULATORY"/>
    <property type="match status" value="1"/>
</dbReference>
<reference evidence="5" key="1">
    <citation type="submission" date="2018-07" db="EMBL/GenBank/DDBJ databases">
        <authorList>
            <person name="Safronova V.I."/>
            <person name="Chirak E.R."/>
            <person name="Sazanova A.L."/>
        </authorList>
    </citation>
    <scope>NUCLEOTIDE SEQUENCE [LARGE SCALE GENOMIC DNA]</scope>
    <source>
        <strain evidence="5">RCAM04685</strain>
    </source>
</reference>
<dbReference type="InterPro" id="IPR011006">
    <property type="entry name" value="CheY-like_superfamily"/>
</dbReference>
<keyword evidence="1 2" id="KW-0597">Phosphoprotein</keyword>
<dbReference type="Pfam" id="PF00072">
    <property type="entry name" value="Response_reg"/>
    <property type="match status" value="1"/>
</dbReference>
<dbReference type="OrthoDB" id="9782655at2"/>
<dbReference type="PANTHER" id="PTHR44591:SF25">
    <property type="entry name" value="CHEMOTAXIS TWO-COMPONENT RESPONSE REGULATOR"/>
    <property type="match status" value="1"/>
</dbReference>
<protein>
    <submittedName>
        <fullName evidence="4">Response regulator</fullName>
    </submittedName>
</protein>
<dbReference type="EMBL" id="QQTP01000003">
    <property type="protein sequence ID" value="RDJ26993.1"/>
    <property type="molecule type" value="Genomic_DNA"/>
</dbReference>
<dbReference type="Gene3D" id="3.40.50.2300">
    <property type="match status" value="1"/>
</dbReference>
<organism evidence="4 5">
    <name type="scientific">Bosea caraganae</name>
    <dbReference type="NCBI Taxonomy" id="2763117"/>
    <lineage>
        <taxon>Bacteria</taxon>
        <taxon>Pseudomonadati</taxon>
        <taxon>Pseudomonadota</taxon>
        <taxon>Alphaproteobacteria</taxon>
        <taxon>Hyphomicrobiales</taxon>
        <taxon>Boseaceae</taxon>
        <taxon>Bosea</taxon>
    </lineage>
</organism>
<gene>
    <name evidence="4" type="ORF">DWE98_08770</name>
</gene>
<dbReference type="RefSeq" id="WP_114828872.1">
    <property type="nucleotide sequence ID" value="NZ_QQTO01000001.1"/>
</dbReference>
<dbReference type="SUPFAM" id="SSF52172">
    <property type="entry name" value="CheY-like"/>
    <property type="match status" value="1"/>
</dbReference>
<evidence type="ECO:0000313" key="5">
    <source>
        <dbReference type="Proteomes" id="UP000255207"/>
    </source>
</evidence>
<keyword evidence="5" id="KW-1185">Reference proteome</keyword>
<evidence type="ECO:0000256" key="2">
    <source>
        <dbReference type="PROSITE-ProRule" id="PRU00169"/>
    </source>
</evidence>
<accession>A0A370L9D8</accession>